<reference evidence="3 4" key="1">
    <citation type="journal article" date="2009" name="Genome Res.">
        <title>Complete genome of the cellulolytic thermophile Acidothermus cellulolyticus 11B provides insights into its ecophysiological and evolutionary adaptations.</title>
        <authorList>
            <person name="Barabote R.D."/>
            <person name="Xie G."/>
            <person name="Leu D.H."/>
            <person name="Normand P."/>
            <person name="Necsulea A."/>
            <person name="Daubin V."/>
            <person name="Medigue C."/>
            <person name="Adney W.S."/>
            <person name="Xu X.C."/>
            <person name="Lapidus A."/>
            <person name="Parales R.E."/>
            <person name="Detter C."/>
            <person name="Pujic P."/>
            <person name="Bruce D."/>
            <person name="Lavire C."/>
            <person name="Challacombe J.F."/>
            <person name="Brettin T.S."/>
            <person name="Berry A.M."/>
        </authorList>
    </citation>
    <scope>NUCLEOTIDE SEQUENCE [LARGE SCALE GENOMIC DNA]</scope>
    <source>
        <strain evidence="4">ATCC 43068 / DSM 8971 / 11B</strain>
    </source>
</reference>
<keyword evidence="4" id="KW-1185">Reference proteome</keyword>
<dbReference type="Gene3D" id="3.90.550.10">
    <property type="entry name" value="Spore Coat Polysaccharide Biosynthesis Protein SpsA, Chain A"/>
    <property type="match status" value="1"/>
</dbReference>
<dbReference type="AlphaFoldDB" id="A0LV45"/>
<dbReference type="Proteomes" id="UP000008221">
    <property type="component" value="Chromosome"/>
</dbReference>
<dbReference type="InParanoid" id="A0LV45"/>
<sequence>MVSEEPSAAAIVLAGGDGRRFGAAMNKVFLPLAHRPVISWSLEALSRVPNVRHVIVTVRAHERGLARAMLDRDFPNLDVLLVDGGESRHHSEYNALRALENRGIDVDVIAIHDGARPFISAELVHQLITVAHMVGGAVPALPALDLARIEGNEVLETLSTGGTLVRMQTPQAFQAEQVIAAYHAAARRGFIGTDTASCVENFTDTVIQTIPGDTRNIKVTYPQDLTAAEHILAAAHHPGA</sequence>
<dbReference type="CDD" id="cd02516">
    <property type="entry name" value="CDP-ME_synthetase"/>
    <property type="match status" value="1"/>
</dbReference>
<protein>
    <submittedName>
        <fullName evidence="3">2-C-methyl-D-erythritol 4-phosphate cytidylyltransferase</fullName>
        <ecNumber evidence="3">2.7.7.60</ecNumber>
    </submittedName>
</protein>
<dbReference type="STRING" id="351607.Acel_1533"/>
<dbReference type="SUPFAM" id="SSF53448">
    <property type="entry name" value="Nucleotide-diphospho-sugar transferases"/>
    <property type="match status" value="1"/>
</dbReference>
<proteinExistence type="predicted"/>
<organism evidence="3 4">
    <name type="scientific">Acidothermus cellulolyticus (strain ATCC 43068 / DSM 8971 / 11B)</name>
    <dbReference type="NCBI Taxonomy" id="351607"/>
    <lineage>
        <taxon>Bacteria</taxon>
        <taxon>Bacillati</taxon>
        <taxon>Actinomycetota</taxon>
        <taxon>Actinomycetes</taxon>
        <taxon>Acidothermales</taxon>
        <taxon>Acidothermaceae</taxon>
        <taxon>Acidothermus</taxon>
    </lineage>
</organism>
<accession>A0LV45</accession>
<dbReference type="eggNOG" id="COG1211">
    <property type="taxonomic scope" value="Bacteria"/>
</dbReference>
<evidence type="ECO:0000256" key="2">
    <source>
        <dbReference type="ARBA" id="ARBA00022695"/>
    </source>
</evidence>
<dbReference type="RefSeq" id="WP_011720368.1">
    <property type="nucleotide sequence ID" value="NC_008578.1"/>
</dbReference>
<dbReference type="HOGENOM" id="CLU_061281_2_2_11"/>
<name>A0LV45_ACIC1</name>
<dbReference type="InterPro" id="IPR050088">
    <property type="entry name" value="IspD/TarI_cytidylyltransf_bact"/>
</dbReference>
<gene>
    <name evidence="3" type="ordered locus">Acel_1533</name>
</gene>
<dbReference type="KEGG" id="ace:Acel_1533"/>
<keyword evidence="2 3" id="KW-0548">Nucleotidyltransferase</keyword>
<dbReference type="Pfam" id="PF01128">
    <property type="entry name" value="IspD"/>
    <property type="match status" value="1"/>
</dbReference>
<evidence type="ECO:0000313" key="4">
    <source>
        <dbReference type="Proteomes" id="UP000008221"/>
    </source>
</evidence>
<dbReference type="PANTHER" id="PTHR32125:SF4">
    <property type="entry name" value="2-C-METHYL-D-ERYTHRITOL 4-PHOSPHATE CYTIDYLYLTRANSFERASE, CHLOROPLASTIC"/>
    <property type="match status" value="1"/>
</dbReference>
<evidence type="ECO:0000256" key="1">
    <source>
        <dbReference type="ARBA" id="ARBA00022679"/>
    </source>
</evidence>
<keyword evidence="1 3" id="KW-0808">Transferase</keyword>
<evidence type="ECO:0000313" key="3">
    <source>
        <dbReference type="EMBL" id="ABK53305.1"/>
    </source>
</evidence>
<dbReference type="EMBL" id="CP000481">
    <property type="protein sequence ID" value="ABK53305.1"/>
    <property type="molecule type" value="Genomic_DNA"/>
</dbReference>
<dbReference type="GO" id="GO:0050518">
    <property type="term" value="F:2-C-methyl-D-erythritol 4-phosphate cytidylyltransferase activity"/>
    <property type="evidence" value="ECO:0007669"/>
    <property type="project" value="UniProtKB-EC"/>
</dbReference>
<dbReference type="OrthoDB" id="9802561at2"/>
<dbReference type="PANTHER" id="PTHR32125">
    <property type="entry name" value="2-C-METHYL-D-ERYTHRITOL 4-PHOSPHATE CYTIDYLYLTRANSFERASE, CHLOROPLASTIC"/>
    <property type="match status" value="1"/>
</dbReference>
<dbReference type="EC" id="2.7.7.60" evidence="3"/>
<dbReference type="InterPro" id="IPR029044">
    <property type="entry name" value="Nucleotide-diphossugar_trans"/>
</dbReference>
<dbReference type="InterPro" id="IPR034683">
    <property type="entry name" value="IspD/TarI"/>
</dbReference>